<dbReference type="Proteomes" id="UP000183129">
    <property type="component" value="Unassembled WGS sequence"/>
</dbReference>
<dbReference type="Gene3D" id="3.40.50.1820">
    <property type="entry name" value="alpha/beta hydrolase"/>
    <property type="match status" value="1"/>
</dbReference>
<evidence type="ECO:0000259" key="3">
    <source>
        <dbReference type="Pfam" id="PF00930"/>
    </source>
</evidence>
<evidence type="ECO:0000259" key="2">
    <source>
        <dbReference type="Pfam" id="PF00326"/>
    </source>
</evidence>
<organism evidence="4 5">
    <name type="scientific">Pedobacter antarcticus</name>
    <dbReference type="NCBI Taxonomy" id="34086"/>
    <lineage>
        <taxon>Bacteria</taxon>
        <taxon>Pseudomonadati</taxon>
        <taxon>Bacteroidota</taxon>
        <taxon>Sphingobacteriia</taxon>
        <taxon>Sphingobacteriales</taxon>
        <taxon>Sphingobacteriaceae</taxon>
        <taxon>Pedobacter</taxon>
    </lineage>
</organism>
<dbReference type="AlphaFoldDB" id="A0A1I2EC52"/>
<gene>
    <name evidence="4" type="ORF">SAMN03003324_01742</name>
</gene>
<proteinExistence type="predicted"/>
<feature type="domain" description="Dipeptidylpeptidase IV N-terminal" evidence="3">
    <location>
        <begin position="179"/>
        <end position="542"/>
    </location>
</feature>
<dbReference type="SUPFAM" id="SSF53474">
    <property type="entry name" value="alpha/beta-Hydrolases"/>
    <property type="match status" value="1"/>
</dbReference>
<dbReference type="GO" id="GO:0008236">
    <property type="term" value="F:serine-type peptidase activity"/>
    <property type="evidence" value="ECO:0007669"/>
    <property type="project" value="InterPro"/>
</dbReference>
<evidence type="ECO:0000313" key="4">
    <source>
        <dbReference type="EMBL" id="SFE90445.1"/>
    </source>
</evidence>
<dbReference type="SUPFAM" id="SSF82171">
    <property type="entry name" value="DPP6 N-terminal domain-like"/>
    <property type="match status" value="1"/>
</dbReference>
<dbReference type="Gene3D" id="2.140.10.30">
    <property type="entry name" value="Dipeptidylpeptidase IV, N-terminal domain"/>
    <property type="match status" value="1"/>
</dbReference>
<dbReference type="STRING" id="34086.SAMN04488084_10270"/>
<dbReference type="PANTHER" id="PTHR11731">
    <property type="entry name" value="PROTEASE FAMILY S9B,C DIPEPTIDYL-PEPTIDASE IV-RELATED"/>
    <property type="match status" value="1"/>
</dbReference>
<evidence type="ECO:0000313" key="5">
    <source>
        <dbReference type="Proteomes" id="UP000183129"/>
    </source>
</evidence>
<dbReference type="EMBL" id="FONS01000003">
    <property type="protein sequence ID" value="SFE90445.1"/>
    <property type="molecule type" value="Genomic_DNA"/>
</dbReference>
<keyword evidence="4" id="KW-0645">Protease</keyword>
<accession>A0A1I2EC52</accession>
<dbReference type="InterPro" id="IPR001375">
    <property type="entry name" value="Peptidase_S9_cat"/>
</dbReference>
<name>A0A1I2EC52_9SPHI</name>
<dbReference type="InterPro" id="IPR050278">
    <property type="entry name" value="Serine_Prot_S9B/DPPIV"/>
</dbReference>
<evidence type="ECO:0000256" key="1">
    <source>
        <dbReference type="SAM" id="MobiDB-lite"/>
    </source>
</evidence>
<feature type="domain" description="Peptidase S9 prolyl oligopeptidase catalytic" evidence="2">
    <location>
        <begin position="630"/>
        <end position="819"/>
    </location>
</feature>
<keyword evidence="4" id="KW-0031">Aminopeptidase</keyword>
<dbReference type="Pfam" id="PF00326">
    <property type="entry name" value="Peptidase_S9"/>
    <property type="match status" value="1"/>
</dbReference>
<reference evidence="4 5" key="1">
    <citation type="submission" date="2016-10" db="EMBL/GenBank/DDBJ databases">
        <authorList>
            <person name="de Groot N.N."/>
        </authorList>
    </citation>
    <scope>NUCLEOTIDE SEQUENCE [LARGE SCALE GENOMIC DNA]</scope>
    <source>
        <strain evidence="4 5">ATCC 51969</strain>
    </source>
</reference>
<dbReference type="InterPro" id="IPR029058">
    <property type="entry name" value="AB_hydrolase_fold"/>
</dbReference>
<sequence length="855" mass="97923">MDNLGFLISAAPRAGINSIDYMKHNYLFLLFLAGLGGQSIAQTKTYTLTETISESPKANYQLASRFSPEKLKKIVYSTSVDPHWLKSKRFWYVYETPAGKDWFIVDPGAKSKKKLFDPVSLAAEITTIIRDPFDGQHLPIENLIFSKDEKFIRFEVKSSVDELKKDRKDLKDADSMQKKTYFFQYELQNSKLKVLEDFEKPKKRPDWASIAPDSSAVIFTRNYNLFWMDKVNYLKAIKNEEDSTVVEHQLTKDGLKYYPYGRNGDGENNEEQEKNDKKRRASSVLWSPDSRYFVLTRADTRKVKDLWVINNISKGRPTLETYKYQMPGEKDGPLEEVYLFDFKNKTSKKLAVNSFKDQSLSVWNTPVLNTDRDNEFKPAVWLGDNNKFYLSRTSRDLKRVDICVVDPATGAVKSVIEERFNTYVEVNRPAIIKGTNEIIHWSERDGWGHFYLYDQNGKLKNQITKGPFHTEEIIKVDSKSRVLYFTANGKEAGEDPYYLHFYRINFDGSGLKLLNSGNFDHTVSMQDDGPYFVNNFSRVNTAPAATIMDQQGGLVMKLETTDLSLLMATGYKFPETFKVKADDGITDLYGVLYKPFDFDPKKKYPIIEYVYPGPQTEAVNKAFSKSMDRTERLAQFGYIVITVGNRGGHPARSKWYHTYGYGNLRDYGLADKKVAVEQLADRFSFIDISRVGITGHSGGGFMSTAAMLVYPDFFKAAVSNAGNHDNSIYNRWWSEKHHGVKEIISAKGDTTFQYSIDKNPDLVKQLKGHLLLMTGDVDNNVHPANTIRVANALMKAGKRFEFAIIPGQRHSFGTMTEYAFWKLADHFNRYLLGDFTTPAQVDILEMDREVEKNGK</sequence>
<dbReference type="GO" id="GO:0006508">
    <property type="term" value="P:proteolysis"/>
    <property type="evidence" value="ECO:0007669"/>
    <property type="project" value="InterPro"/>
</dbReference>
<protein>
    <submittedName>
        <fullName evidence="4">Dipeptidyl aminopeptidase/acylaminoacyl peptidase</fullName>
    </submittedName>
</protein>
<dbReference type="InterPro" id="IPR002469">
    <property type="entry name" value="Peptidase_S9B_N"/>
</dbReference>
<keyword evidence="4" id="KW-0378">Hydrolase</keyword>
<dbReference type="GO" id="GO:0004177">
    <property type="term" value="F:aminopeptidase activity"/>
    <property type="evidence" value="ECO:0007669"/>
    <property type="project" value="UniProtKB-KW"/>
</dbReference>
<dbReference type="Pfam" id="PF00930">
    <property type="entry name" value="DPPIV_N"/>
    <property type="match status" value="1"/>
</dbReference>
<feature type="region of interest" description="Disordered" evidence="1">
    <location>
        <begin position="257"/>
        <end position="282"/>
    </location>
</feature>